<gene>
    <name evidence="3" type="primary">vraR_2</name>
    <name evidence="3" type="ORF">R28058_30681</name>
</gene>
<dbReference type="SUPFAM" id="SSF46894">
    <property type="entry name" value="C-terminal effector domain of the bipartite response regulators"/>
    <property type="match status" value="1"/>
</dbReference>
<evidence type="ECO:0000256" key="1">
    <source>
        <dbReference type="ARBA" id="ARBA00023125"/>
    </source>
</evidence>
<dbReference type="PANTHER" id="PTHR43214">
    <property type="entry name" value="TWO-COMPONENT RESPONSE REGULATOR"/>
    <property type="match status" value="1"/>
</dbReference>
<dbReference type="Pfam" id="PF00196">
    <property type="entry name" value="GerE"/>
    <property type="match status" value="1"/>
</dbReference>
<organism evidence="3 4">
    <name type="scientific">Paraclostridium sordellii</name>
    <name type="common">Clostridium sordellii</name>
    <dbReference type="NCBI Taxonomy" id="1505"/>
    <lineage>
        <taxon>Bacteria</taxon>
        <taxon>Bacillati</taxon>
        <taxon>Bacillota</taxon>
        <taxon>Clostridia</taxon>
        <taxon>Peptostreptococcales</taxon>
        <taxon>Peptostreptococcaceae</taxon>
        <taxon>Paraclostridium</taxon>
    </lineage>
</organism>
<dbReference type="InterPro" id="IPR016032">
    <property type="entry name" value="Sig_transdc_resp-reg_C-effctor"/>
</dbReference>
<dbReference type="EMBL" id="CEKZ01000025">
    <property type="protein sequence ID" value="CEQ05376.1"/>
    <property type="molecule type" value="Genomic_DNA"/>
</dbReference>
<dbReference type="GO" id="GO:0006355">
    <property type="term" value="P:regulation of DNA-templated transcription"/>
    <property type="evidence" value="ECO:0007669"/>
    <property type="project" value="InterPro"/>
</dbReference>
<dbReference type="RefSeq" id="WP_055343168.1">
    <property type="nucleotide sequence ID" value="NZ_CDNI01000025.1"/>
</dbReference>
<dbReference type="CDD" id="cd06170">
    <property type="entry name" value="LuxR_C_like"/>
    <property type="match status" value="1"/>
</dbReference>
<dbReference type="Proteomes" id="UP000049127">
    <property type="component" value="Unassembled WGS sequence"/>
</dbReference>
<reference evidence="3 4" key="1">
    <citation type="submission" date="2015-01" db="EMBL/GenBank/DDBJ databases">
        <authorList>
            <person name="Aslett A.Martin."/>
            <person name="De Silva Nishadi"/>
        </authorList>
    </citation>
    <scope>NUCLEOTIDE SEQUENCE [LARGE SCALE GENOMIC DNA]</scope>
    <source>
        <strain evidence="3 4">R28058</strain>
    </source>
</reference>
<dbReference type="PRINTS" id="PR00038">
    <property type="entry name" value="HTHLUXR"/>
</dbReference>
<dbReference type="AlphaFoldDB" id="A0A0C7GBI6"/>
<evidence type="ECO:0000313" key="4">
    <source>
        <dbReference type="Proteomes" id="UP000049127"/>
    </source>
</evidence>
<dbReference type="PROSITE" id="PS50043">
    <property type="entry name" value="HTH_LUXR_2"/>
    <property type="match status" value="1"/>
</dbReference>
<proteinExistence type="predicted"/>
<feature type="domain" description="HTH luxR-type" evidence="2">
    <location>
        <begin position="134"/>
        <end position="199"/>
    </location>
</feature>
<accession>A0A0C7GBI6</accession>
<dbReference type="OrthoDB" id="1750298at2"/>
<dbReference type="GO" id="GO:0003677">
    <property type="term" value="F:DNA binding"/>
    <property type="evidence" value="ECO:0007669"/>
    <property type="project" value="UniProtKB-KW"/>
</dbReference>
<dbReference type="InterPro" id="IPR039420">
    <property type="entry name" value="WalR-like"/>
</dbReference>
<name>A0A0C7GBI6_PARSO</name>
<keyword evidence="1" id="KW-0238">DNA-binding</keyword>
<dbReference type="SMART" id="SM00421">
    <property type="entry name" value="HTH_LUXR"/>
    <property type="match status" value="1"/>
</dbReference>
<evidence type="ECO:0000259" key="2">
    <source>
        <dbReference type="PROSITE" id="PS50043"/>
    </source>
</evidence>
<dbReference type="InterPro" id="IPR000792">
    <property type="entry name" value="Tscrpt_reg_LuxR_C"/>
</dbReference>
<sequence length="199" mass="23425">MNILILSNSLIIRESLGNLTKKLFKNAKVDILYIDDYVSQKKCKKYDLTIGHTYNTGIKHLKDFIELKNNSKKTIVLDYFKNESILKICIEENIDGYIIDFEDEYEFRYIINKVINGGKFYDSQLVQSLMKKRKCDLSLVLTDREKEVMLEVSKGLSNREISEKLEITEFTVKKHLSKVMSKLNYRSRKEIILNYDIKS</sequence>
<protein>
    <submittedName>
        <fullName evidence="3">Two component transcriptional regulator</fullName>
    </submittedName>
</protein>
<dbReference type="Gene3D" id="3.40.50.2300">
    <property type="match status" value="1"/>
</dbReference>
<evidence type="ECO:0000313" key="3">
    <source>
        <dbReference type="EMBL" id="CEQ05376.1"/>
    </source>
</evidence>